<name>A0A7M5X9S6_9CNID</name>
<dbReference type="Proteomes" id="UP000594262">
    <property type="component" value="Unplaced"/>
</dbReference>
<evidence type="ECO:0000313" key="2">
    <source>
        <dbReference type="Proteomes" id="UP000594262"/>
    </source>
</evidence>
<sequence length="450" mass="51902">MERASQPVSYATQRFTSSSYNQWVKIFKSYGAYIQAFEHLHPNRSDDEEYQFQIKGADYVFDMLLLLDTLKPLVDVMLQLQSLDNPVWKLKKLFPELIDRLKEAGARDKDALPKLTKHEKDVKVCGKFDGVTLLAGWLPKRNADGTFTWTSRNKTDIRKEHSAFVKELIEALEKRIKPEIEKDHIETLAVLDAAELVKLSCGKRERGKIAFEREEGEIESYGVKEIEKQMKSISKADHISDSSLNFDSRMSHRYIGNIKKAVCEAIWENKANWFLDADNKIIEKREKLISFKEIKCRDFFHKFELKYDKSVEIGILDQSEVYKSFYSNNFVVSTAGKEGCTIIDVALSKGGPEAIAESFYNCMRNQQQHGGQSNWVLTTRAKIAWCLPSIDRFDRLIKDAVEIYINGDEKIKPHRENMFFTSSRHNSYKVSKVVDRINADCGRCPFLVSS</sequence>
<dbReference type="EnsemblMetazoa" id="CLYHEMT019881.1">
    <property type="protein sequence ID" value="CLYHEMP019881.1"/>
    <property type="gene ID" value="CLYHEMG019881"/>
</dbReference>
<dbReference type="RefSeq" id="XP_066935628.1">
    <property type="nucleotide sequence ID" value="XM_067079527.1"/>
</dbReference>
<organism evidence="1 2">
    <name type="scientific">Clytia hemisphaerica</name>
    <dbReference type="NCBI Taxonomy" id="252671"/>
    <lineage>
        <taxon>Eukaryota</taxon>
        <taxon>Metazoa</taxon>
        <taxon>Cnidaria</taxon>
        <taxon>Hydrozoa</taxon>
        <taxon>Hydroidolina</taxon>
        <taxon>Leptothecata</taxon>
        <taxon>Obeliida</taxon>
        <taxon>Clytiidae</taxon>
        <taxon>Clytia</taxon>
    </lineage>
</organism>
<dbReference type="AlphaFoldDB" id="A0A7M5X9S6"/>
<protein>
    <submittedName>
        <fullName evidence="1">Uncharacterized protein</fullName>
    </submittedName>
</protein>
<proteinExistence type="predicted"/>
<accession>A0A7M5X9S6</accession>
<evidence type="ECO:0000313" key="1">
    <source>
        <dbReference type="EnsemblMetazoa" id="CLYHEMP019881.1"/>
    </source>
</evidence>
<dbReference type="OrthoDB" id="10065482at2759"/>
<reference evidence="1" key="1">
    <citation type="submission" date="2021-01" db="UniProtKB">
        <authorList>
            <consortium name="EnsemblMetazoa"/>
        </authorList>
    </citation>
    <scope>IDENTIFICATION</scope>
</reference>
<keyword evidence="2" id="KW-1185">Reference proteome</keyword>
<dbReference type="GeneID" id="136823350"/>